<dbReference type="AlphaFoldDB" id="A0AAD0S3W6"/>
<name>A0AAD0S3W6_9GAMM</name>
<dbReference type="KEGG" id="pdj:D0907_17290"/>
<dbReference type="EMBL" id="CP032091">
    <property type="protein sequence ID" value="AXV67079.1"/>
    <property type="molecule type" value="Genomic_DNA"/>
</dbReference>
<keyword evidence="1" id="KW-0614">Plasmid</keyword>
<evidence type="ECO:0000313" key="1">
    <source>
        <dbReference type="EMBL" id="AXV67079.1"/>
    </source>
</evidence>
<geneLocation type="plasmid" evidence="1 2">
    <name>unnamed1</name>
</geneLocation>
<dbReference type="Proteomes" id="UP000264605">
    <property type="component" value="Plasmid unnamed1"/>
</dbReference>
<proteinExistence type="predicted"/>
<evidence type="ECO:0000313" key="2">
    <source>
        <dbReference type="Proteomes" id="UP000264605"/>
    </source>
</evidence>
<dbReference type="PROSITE" id="PS51257">
    <property type="entry name" value="PROKAR_LIPOPROTEIN"/>
    <property type="match status" value="1"/>
</dbReference>
<dbReference type="RefSeq" id="WP_118844911.1">
    <property type="nucleotide sequence ID" value="NZ_CP032091.1"/>
</dbReference>
<organism evidence="1 2">
    <name type="scientific">Pseudoalteromonas lipolytica</name>
    <dbReference type="NCBI Taxonomy" id="570156"/>
    <lineage>
        <taxon>Bacteria</taxon>
        <taxon>Pseudomonadati</taxon>
        <taxon>Pseudomonadota</taxon>
        <taxon>Gammaproteobacteria</taxon>
        <taxon>Alteromonadales</taxon>
        <taxon>Pseudoalteromonadaceae</taxon>
        <taxon>Pseudoalteromonas</taxon>
    </lineage>
</organism>
<gene>
    <name evidence="1" type="ORF">D0907_17290</name>
</gene>
<accession>A0AAD0S3W6</accession>
<reference evidence="1 2" key="1">
    <citation type="submission" date="2018-08" db="EMBL/GenBank/DDBJ databases">
        <title>Draft genome sequence of Pseudoalteromonas donghaensis HJ51.</title>
        <authorList>
            <person name="Oh J."/>
            <person name="Roh D."/>
        </authorList>
    </citation>
    <scope>NUCLEOTIDE SEQUENCE [LARGE SCALE GENOMIC DNA]</scope>
    <source>
        <strain evidence="1 2">HJ51</strain>
        <plasmid evidence="1 2">unnamed1</plasmid>
    </source>
</reference>
<dbReference type="GeneID" id="99507237"/>
<protein>
    <submittedName>
        <fullName evidence="1">Uncharacterized protein</fullName>
    </submittedName>
</protein>
<sequence length="96" mass="10506">MKYLFTILLSLTLIACSDDEYLRGQVESSLDGKTYFGVIDNNGGKCGPLLLDGKPWELLLGEVAEIVPGEHIIHCGASISFVVPKGVVFKFDYWGP</sequence>